<feature type="domain" description="Helicase ATP-binding" evidence="10">
    <location>
        <begin position="196"/>
        <end position="359"/>
    </location>
</feature>
<dbReference type="InterPro" id="IPR006935">
    <property type="entry name" value="Helicase/UvrB_N"/>
</dbReference>
<keyword evidence="6" id="KW-0413">Isomerase</keyword>
<dbReference type="NCBIfam" id="NF045503">
    <property type="entry name" value="repair_heli_XPB"/>
    <property type="match status" value="1"/>
</dbReference>
<evidence type="ECO:0000256" key="5">
    <source>
        <dbReference type="ARBA" id="ARBA00022840"/>
    </source>
</evidence>
<dbReference type="InterPro" id="IPR001650">
    <property type="entry name" value="Helicase_C-like"/>
</dbReference>
<evidence type="ECO:0000256" key="8">
    <source>
        <dbReference type="ARBA" id="ARBA00034808"/>
    </source>
</evidence>
<dbReference type="PROSITE" id="PS51194">
    <property type="entry name" value="HELICASE_CTER"/>
    <property type="match status" value="1"/>
</dbReference>
<dbReference type="InterPro" id="IPR032438">
    <property type="entry name" value="ERCC3_RAD25_C"/>
</dbReference>
<evidence type="ECO:0000256" key="7">
    <source>
        <dbReference type="ARBA" id="ARBA00034617"/>
    </source>
</evidence>
<dbReference type="PROSITE" id="PS51192">
    <property type="entry name" value="HELICASE_ATP_BIND_1"/>
    <property type="match status" value="1"/>
</dbReference>
<gene>
    <name evidence="12" type="ORF">IPN02_09265</name>
</gene>
<evidence type="ECO:0000256" key="4">
    <source>
        <dbReference type="ARBA" id="ARBA00022806"/>
    </source>
</evidence>
<comment type="catalytic activity">
    <reaction evidence="9">
        <text>ATP + H2O = ADP + phosphate + H(+)</text>
        <dbReference type="Rhea" id="RHEA:13065"/>
        <dbReference type="ChEBI" id="CHEBI:15377"/>
        <dbReference type="ChEBI" id="CHEBI:15378"/>
        <dbReference type="ChEBI" id="CHEBI:30616"/>
        <dbReference type="ChEBI" id="CHEBI:43474"/>
        <dbReference type="ChEBI" id="CHEBI:456216"/>
        <dbReference type="EC" id="5.6.2.4"/>
    </reaction>
</comment>
<dbReference type="AlphaFoldDB" id="A0A936NC89"/>
<comment type="catalytic activity">
    <reaction evidence="7">
        <text>Couples ATP hydrolysis with the unwinding of duplex DNA by translocating in the 3'-5' direction.</text>
        <dbReference type="EC" id="5.6.2.4"/>
    </reaction>
</comment>
<dbReference type="GO" id="GO:0016787">
    <property type="term" value="F:hydrolase activity"/>
    <property type="evidence" value="ECO:0007669"/>
    <property type="project" value="UniProtKB-KW"/>
</dbReference>
<dbReference type="CDD" id="cd18789">
    <property type="entry name" value="SF2_C_XPB"/>
    <property type="match status" value="1"/>
</dbReference>
<dbReference type="InterPro" id="IPR014001">
    <property type="entry name" value="Helicase_ATP-bd"/>
</dbReference>
<organism evidence="12 13">
    <name type="scientific">Candidatus Neomicrothrix subdominans</name>
    <dbReference type="NCBI Taxonomy" id="2954438"/>
    <lineage>
        <taxon>Bacteria</taxon>
        <taxon>Bacillati</taxon>
        <taxon>Actinomycetota</taxon>
        <taxon>Acidimicrobiia</taxon>
        <taxon>Acidimicrobiales</taxon>
        <taxon>Microthrixaceae</taxon>
        <taxon>Candidatus Neomicrothrix</taxon>
    </lineage>
</organism>
<dbReference type="GO" id="GO:0003677">
    <property type="term" value="F:DNA binding"/>
    <property type="evidence" value="ECO:0007669"/>
    <property type="project" value="InterPro"/>
</dbReference>
<accession>A0A936NC89</accession>
<evidence type="ECO:0000313" key="12">
    <source>
        <dbReference type="EMBL" id="MBK9297009.1"/>
    </source>
</evidence>
<evidence type="ECO:0000256" key="3">
    <source>
        <dbReference type="ARBA" id="ARBA00022801"/>
    </source>
</evidence>
<dbReference type="InterPro" id="IPR027417">
    <property type="entry name" value="P-loop_NTPase"/>
</dbReference>
<dbReference type="PANTHER" id="PTHR11274:SF0">
    <property type="entry name" value="GENERAL TRANSCRIPTION AND DNA REPAIR FACTOR IIH HELICASE SUBUNIT XPB"/>
    <property type="match status" value="1"/>
</dbReference>
<dbReference type="EMBL" id="JADJZA010000006">
    <property type="protein sequence ID" value="MBK9297009.1"/>
    <property type="molecule type" value="Genomic_DNA"/>
</dbReference>
<dbReference type="Gene3D" id="3.40.50.300">
    <property type="entry name" value="P-loop containing nucleotide triphosphate hydrolases"/>
    <property type="match status" value="2"/>
</dbReference>
<evidence type="ECO:0000256" key="1">
    <source>
        <dbReference type="ARBA" id="ARBA00006637"/>
    </source>
</evidence>
<dbReference type="PRINTS" id="PR00851">
    <property type="entry name" value="XRODRMPGMNTB"/>
</dbReference>
<dbReference type="Pfam" id="PF13625">
    <property type="entry name" value="Helicase_C_3"/>
    <property type="match status" value="1"/>
</dbReference>
<evidence type="ECO:0000259" key="11">
    <source>
        <dbReference type="PROSITE" id="PS51194"/>
    </source>
</evidence>
<protein>
    <recommendedName>
        <fullName evidence="8">DNA 3'-5' helicase</fullName>
        <ecNumber evidence="8">5.6.2.4</ecNumber>
    </recommendedName>
</protein>
<evidence type="ECO:0000256" key="2">
    <source>
        <dbReference type="ARBA" id="ARBA00022741"/>
    </source>
</evidence>
<dbReference type="PANTHER" id="PTHR11274">
    <property type="entry name" value="RAD25/XP-B DNA REPAIR HELICASE"/>
    <property type="match status" value="1"/>
</dbReference>
<dbReference type="Proteomes" id="UP000727993">
    <property type="component" value="Unassembled WGS sequence"/>
</dbReference>
<dbReference type="InterPro" id="IPR050615">
    <property type="entry name" value="ATP-dep_DNA_Helicase"/>
</dbReference>
<feature type="domain" description="Helicase C-terminal" evidence="11">
    <location>
        <begin position="414"/>
        <end position="557"/>
    </location>
</feature>
<name>A0A936NC89_9ACTN</name>
<dbReference type="EC" id="5.6.2.4" evidence="8"/>
<dbReference type="SMART" id="SM00487">
    <property type="entry name" value="DEXDc"/>
    <property type="match status" value="1"/>
</dbReference>
<dbReference type="SUPFAM" id="SSF52540">
    <property type="entry name" value="P-loop containing nucleoside triphosphate hydrolases"/>
    <property type="match status" value="1"/>
</dbReference>
<comment type="similarity">
    <text evidence="1">Belongs to the helicase family. RAD25/XPB subfamily.</text>
</comment>
<comment type="caution">
    <text evidence="12">The sequence shown here is derived from an EMBL/GenBank/DDBJ whole genome shotgun (WGS) entry which is preliminary data.</text>
</comment>
<dbReference type="SMART" id="SM00490">
    <property type="entry name" value="HELICc"/>
    <property type="match status" value="1"/>
</dbReference>
<keyword evidence="5" id="KW-0067">ATP-binding</keyword>
<dbReference type="Pfam" id="PF04851">
    <property type="entry name" value="ResIII"/>
    <property type="match status" value="1"/>
</dbReference>
<dbReference type="InterPro" id="IPR032830">
    <property type="entry name" value="XPB/Ssl2_N"/>
</dbReference>
<keyword evidence="3" id="KW-0378">Hydrolase</keyword>
<evidence type="ECO:0000256" key="6">
    <source>
        <dbReference type="ARBA" id="ARBA00023235"/>
    </source>
</evidence>
<dbReference type="Pfam" id="PF16203">
    <property type="entry name" value="ERCC3_RAD25_C"/>
    <property type="match status" value="1"/>
</dbReference>
<reference evidence="12 13" key="1">
    <citation type="submission" date="2020-10" db="EMBL/GenBank/DDBJ databases">
        <title>Connecting structure to function with the recovery of over 1000 high-quality activated sludge metagenome-assembled genomes encoding full-length rRNA genes using long-read sequencing.</title>
        <authorList>
            <person name="Singleton C.M."/>
            <person name="Petriglieri F."/>
            <person name="Kristensen J.M."/>
            <person name="Kirkegaard R.H."/>
            <person name="Michaelsen T.Y."/>
            <person name="Andersen M.H."/>
            <person name="Karst S.M."/>
            <person name="Dueholm M.S."/>
            <person name="Nielsen P.H."/>
            <person name="Albertsen M."/>
        </authorList>
    </citation>
    <scope>NUCLEOTIDE SEQUENCE [LARGE SCALE GENOMIC DNA]</scope>
    <source>
        <strain evidence="12">Lyne_18-Q3-R50-59_MAXAC.006</strain>
    </source>
</reference>
<keyword evidence="4 12" id="KW-0347">Helicase</keyword>
<sequence>MSDPTNPLIVQGDLSVLAEVSSPRFDEARAKLARFAELDKAPEHIHTYRITPLSLWNAAVSGLSSGDVAATITGLAKYPVAPSVLAEVHDQMGRYGRLRLVRDHDTAALALTSAEPALLEEVSRDKQVAELLGNRLDGNRFAVRNGDRGVLKQALIRLGWPAADEAGYAKGTRLEGAELTAELRSYQSDALAAWWHEGNIEGGNGVLALPCGAGKTIIGLGAIATAGTHTLIVVTSISSAHQWRRELLAKTNLTEDQIGEYSGDSKEIRPVTIATYQVLTWAKRGVGADADMFDRHPHLKLFDERGWGLVIYDEVHLLPAPVFRATARIQAIRRLGLTATLVREDGKEGDVFSLIGPKRFDAPWKELEAMGWVAPATCTEVRVSLTDEQRMAYAVAEPAERHRLAATTPSKLVALDELMTAHQGDRILVIGQFLDQLAKVAERLGAPLITGKTPQKVRDELFEGFRSGEIDVLIVSKVANFSIDLPEANVAIQISGQFGSRQEEAQRLGRIMRPKAEGGSAEFYTIVAAETVEQAFALNRQRFLAEQGYTYTIVDAA</sequence>
<proteinExistence type="inferred from homology"/>
<dbReference type="GO" id="GO:0005524">
    <property type="term" value="F:ATP binding"/>
    <property type="evidence" value="ECO:0007669"/>
    <property type="project" value="UniProtKB-KW"/>
</dbReference>
<keyword evidence="2" id="KW-0547">Nucleotide-binding</keyword>
<evidence type="ECO:0000313" key="13">
    <source>
        <dbReference type="Proteomes" id="UP000727993"/>
    </source>
</evidence>
<dbReference type="GO" id="GO:0043138">
    <property type="term" value="F:3'-5' DNA helicase activity"/>
    <property type="evidence" value="ECO:0007669"/>
    <property type="project" value="UniProtKB-EC"/>
</dbReference>
<evidence type="ECO:0000256" key="9">
    <source>
        <dbReference type="ARBA" id="ARBA00048988"/>
    </source>
</evidence>
<evidence type="ECO:0000259" key="10">
    <source>
        <dbReference type="PROSITE" id="PS51192"/>
    </source>
</evidence>